<reference evidence="3 4" key="1">
    <citation type="submission" date="2021-01" db="EMBL/GenBank/DDBJ databases">
        <title>Whole genome shotgun sequence of Asanoa siamensis NBRC 107932.</title>
        <authorList>
            <person name="Komaki H."/>
            <person name="Tamura T."/>
        </authorList>
    </citation>
    <scope>NUCLEOTIDE SEQUENCE [LARGE SCALE GENOMIC DNA]</scope>
    <source>
        <strain evidence="3 4">NBRC 107932</strain>
    </source>
</reference>
<dbReference type="Proteomes" id="UP000604117">
    <property type="component" value="Unassembled WGS sequence"/>
</dbReference>
<name>A0ABQ4D3U5_9ACTN</name>
<sequence length="279" mass="29865">MPELQDLMDEVRSDLTAVRLPRGADVRRRVRRRRQRTFAAVVLVTVVAAGAVGLARPDPEPQPVPAVSPTAGPSVIPRSALLRPEDVGAGPDTQTDGEDAFQPLRFEVMLESCLRERAPALLALRSRHSHRQTLLLGTARDRPAQPVVLGQAAYRLADAPQAAAVLRDLRAATTYCEGFTRTGEREVSGRTVAAQGRYGWPIVASGFAGDDSILVRHDAITRNADTGEVIGESSVLSAYVQVGDLVTVLEPRAGTSVAELRRIASSAAQRLCPAAAPRC</sequence>
<keyword evidence="4" id="KW-1185">Reference proteome</keyword>
<keyword evidence="2" id="KW-1133">Transmembrane helix</keyword>
<accession>A0ABQ4D3U5</accession>
<comment type="caution">
    <text evidence="3">The sequence shown here is derived from an EMBL/GenBank/DDBJ whole genome shotgun (WGS) entry which is preliminary data.</text>
</comment>
<feature type="transmembrane region" description="Helical" evidence="2">
    <location>
        <begin position="37"/>
        <end position="55"/>
    </location>
</feature>
<keyword evidence="2" id="KW-0812">Transmembrane</keyword>
<evidence type="ECO:0000256" key="1">
    <source>
        <dbReference type="SAM" id="MobiDB-lite"/>
    </source>
</evidence>
<protein>
    <recommendedName>
        <fullName evidence="5">PknH-like extracellular domain-containing protein</fullName>
    </recommendedName>
</protein>
<feature type="region of interest" description="Disordered" evidence="1">
    <location>
        <begin position="54"/>
        <end position="76"/>
    </location>
</feature>
<evidence type="ECO:0000256" key="2">
    <source>
        <dbReference type="SAM" id="Phobius"/>
    </source>
</evidence>
<organism evidence="3 4">
    <name type="scientific">Asanoa siamensis</name>
    <dbReference type="NCBI Taxonomy" id="926357"/>
    <lineage>
        <taxon>Bacteria</taxon>
        <taxon>Bacillati</taxon>
        <taxon>Actinomycetota</taxon>
        <taxon>Actinomycetes</taxon>
        <taxon>Micromonosporales</taxon>
        <taxon>Micromonosporaceae</taxon>
        <taxon>Asanoa</taxon>
    </lineage>
</organism>
<proteinExistence type="predicted"/>
<dbReference type="EMBL" id="BONE01000124">
    <property type="protein sequence ID" value="GIF78209.1"/>
    <property type="molecule type" value="Genomic_DNA"/>
</dbReference>
<evidence type="ECO:0000313" key="4">
    <source>
        <dbReference type="Proteomes" id="UP000604117"/>
    </source>
</evidence>
<evidence type="ECO:0008006" key="5">
    <source>
        <dbReference type="Google" id="ProtNLM"/>
    </source>
</evidence>
<gene>
    <name evidence="3" type="ORF">Asi02nite_77270</name>
</gene>
<dbReference type="RefSeq" id="WP_203719039.1">
    <property type="nucleotide sequence ID" value="NZ_BONE01000124.1"/>
</dbReference>
<keyword evidence="2" id="KW-0472">Membrane</keyword>
<evidence type="ECO:0000313" key="3">
    <source>
        <dbReference type="EMBL" id="GIF78209.1"/>
    </source>
</evidence>